<dbReference type="FunFam" id="3.40.50.2000:FF:000144">
    <property type="entry name" value="UDP-glucuronosyltransferase"/>
    <property type="match status" value="1"/>
</dbReference>
<evidence type="ECO:0000256" key="3">
    <source>
        <dbReference type="ARBA" id="ARBA00022679"/>
    </source>
</evidence>
<dbReference type="Gene3D" id="3.40.50.2000">
    <property type="entry name" value="Glycogen Phosphorylase B"/>
    <property type="match status" value="2"/>
</dbReference>
<dbReference type="PROSITE" id="PS00375">
    <property type="entry name" value="UDPGT"/>
    <property type="match status" value="1"/>
</dbReference>
<name>D6X0K9_TRICA</name>
<dbReference type="OrthoDB" id="5835829at2759"/>
<organism evidence="6 7">
    <name type="scientific">Tribolium castaneum</name>
    <name type="common">Red flour beetle</name>
    <dbReference type="NCBI Taxonomy" id="7070"/>
    <lineage>
        <taxon>Eukaryota</taxon>
        <taxon>Metazoa</taxon>
        <taxon>Ecdysozoa</taxon>
        <taxon>Arthropoda</taxon>
        <taxon>Hexapoda</taxon>
        <taxon>Insecta</taxon>
        <taxon>Pterygota</taxon>
        <taxon>Neoptera</taxon>
        <taxon>Endopterygota</taxon>
        <taxon>Coleoptera</taxon>
        <taxon>Polyphaga</taxon>
        <taxon>Cucujiformia</taxon>
        <taxon>Tenebrionidae</taxon>
        <taxon>Tenebrionidae incertae sedis</taxon>
        <taxon>Tribolium</taxon>
    </lineage>
</organism>
<comment type="subcellular location">
    <subcellularLocation>
        <location evidence="5">Membrane</location>
        <topology evidence="5">Single-pass membrane protein</topology>
    </subcellularLocation>
</comment>
<sequence>MKFLLVLCCVLWGAQSYKLLFMCPMPSPSHFFLIFRLAKEFADRGHQVTVISPFPQKTPIKNYRDIQILEVIDSFEEIKKILFNMADKGPLDNLDLIYRAGLGATTQILENKNVQSLINSNETFDAFIIEQFTSEALLGIGHRFGAPIILMSGFGTTNLLNHFVANPAPSSYVWNVVMKPSTTYKNFWDRMHNFLLSNYIDFQREQYFMPEHRKLFKKYFNSDVELDDIVYNVSLILGNSHVSLYKAVPQVPNIINIGGFHVGPLKELPTDLQNFLDDAKNGVILFALGTNLKSSDLKPEIRDAFLNAFSKIKQKVLWKFEKQLDNLPENVKIMEWLPQQEVLAHPNVRAFITHGGMLSVVETVYFGVPMIGIPIFGDQKSNIATVAKRGYCINLPFTELTEEKLSKALNEILNNPKYRKNAQKLSQIMHDRPVKALDEAVFWIEHVIRHGGAPHLRTDALNLKWYQREMIDIIGFLLGVVLLFLGSILFILKTMLGWMFCGRSPVKQKLN</sequence>
<dbReference type="KEGG" id="tca:660846"/>
<keyword evidence="3 4" id="KW-0808">Transferase</keyword>
<evidence type="ECO:0000256" key="4">
    <source>
        <dbReference type="RuleBase" id="RU003718"/>
    </source>
</evidence>
<dbReference type="Proteomes" id="UP000007266">
    <property type="component" value="Linkage group 9"/>
</dbReference>
<feature type="chain" id="PRO_5005126749" description="UDP-glucuronosyltransferase" evidence="5">
    <location>
        <begin position="17"/>
        <end position="511"/>
    </location>
</feature>
<dbReference type="InParanoid" id="D6X0K9"/>
<feature type="signal peptide" evidence="5">
    <location>
        <begin position="1"/>
        <end position="16"/>
    </location>
</feature>
<dbReference type="EC" id="2.4.1.17" evidence="5"/>
<comment type="similarity">
    <text evidence="1 4">Belongs to the UDP-glycosyltransferase family.</text>
</comment>
<proteinExistence type="inferred from homology"/>
<dbReference type="eggNOG" id="KOG1192">
    <property type="taxonomic scope" value="Eukaryota"/>
</dbReference>
<reference evidence="6 7" key="2">
    <citation type="journal article" date="2010" name="Nucleic Acids Res.">
        <title>BeetleBase in 2010: revisions to provide comprehensive genomic information for Tribolium castaneum.</title>
        <authorList>
            <person name="Kim H.S."/>
            <person name="Murphy T."/>
            <person name="Xia J."/>
            <person name="Caragea D."/>
            <person name="Park Y."/>
            <person name="Beeman R.W."/>
            <person name="Lorenzen M.D."/>
            <person name="Butcher S."/>
            <person name="Manak J.R."/>
            <person name="Brown S.J."/>
        </authorList>
    </citation>
    <scope>GENOME REANNOTATION</scope>
    <source>
        <strain evidence="6 7">Georgia GA2</strain>
    </source>
</reference>
<evidence type="ECO:0000256" key="5">
    <source>
        <dbReference type="RuleBase" id="RU362059"/>
    </source>
</evidence>
<dbReference type="PANTHER" id="PTHR48043">
    <property type="entry name" value="EG:EG0003.4 PROTEIN-RELATED"/>
    <property type="match status" value="1"/>
</dbReference>
<dbReference type="OMA" id="WERIINS"/>
<keyword evidence="7" id="KW-1185">Reference proteome</keyword>
<dbReference type="CDD" id="cd03784">
    <property type="entry name" value="GT1_Gtf-like"/>
    <property type="match status" value="1"/>
</dbReference>
<evidence type="ECO:0000313" key="6">
    <source>
        <dbReference type="EMBL" id="EFA10104.1"/>
    </source>
</evidence>
<dbReference type="EMBL" id="KQ971371">
    <property type="protein sequence ID" value="EFA10104.1"/>
    <property type="molecule type" value="Genomic_DNA"/>
</dbReference>
<dbReference type="GO" id="GO:0016020">
    <property type="term" value="C:membrane"/>
    <property type="evidence" value="ECO:0007669"/>
    <property type="project" value="UniProtKB-SubCell"/>
</dbReference>
<keyword evidence="5" id="KW-1133">Transmembrane helix</keyword>
<dbReference type="PhylomeDB" id="D6X0K9"/>
<dbReference type="FunFam" id="3.40.50.2000:FF:000050">
    <property type="entry name" value="UDP-glucuronosyltransferase"/>
    <property type="match status" value="1"/>
</dbReference>
<reference evidence="6 7" key="1">
    <citation type="journal article" date="2008" name="Nature">
        <title>The genome of the model beetle and pest Tribolium castaneum.</title>
        <authorList>
            <consortium name="Tribolium Genome Sequencing Consortium"/>
            <person name="Richards S."/>
            <person name="Gibbs R.A."/>
            <person name="Weinstock G.M."/>
            <person name="Brown S.J."/>
            <person name="Denell R."/>
            <person name="Beeman R.W."/>
            <person name="Gibbs R."/>
            <person name="Beeman R.W."/>
            <person name="Brown S.J."/>
            <person name="Bucher G."/>
            <person name="Friedrich M."/>
            <person name="Grimmelikhuijzen C.J."/>
            <person name="Klingler M."/>
            <person name="Lorenzen M."/>
            <person name="Richards S."/>
            <person name="Roth S."/>
            <person name="Schroder R."/>
            <person name="Tautz D."/>
            <person name="Zdobnov E.M."/>
            <person name="Muzny D."/>
            <person name="Gibbs R.A."/>
            <person name="Weinstock G.M."/>
            <person name="Attaway T."/>
            <person name="Bell S."/>
            <person name="Buhay C.J."/>
            <person name="Chandrabose M.N."/>
            <person name="Chavez D."/>
            <person name="Clerk-Blankenburg K.P."/>
            <person name="Cree A."/>
            <person name="Dao M."/>
            <person name="Davis C."/>
            <person name="Chacko J."/>
            <person name="Dinh H."/>
            <person name="Dugan-Rocha S."/>
            <person name="Fowler G."/>
            <person name="Garner T.T."/>
            <person name="Garnes J."/>
            <person name="Gnirke A."/>
            <person name="Hawes A."/>
            <person name="Hernandez J."/>
            <person name="Hines S."/>
            <person name="Holder M."/>
            <person name="Hume J."/>
            <person name="Jhangiani S.N."/>
            <person name="Joshi V."/>
            <person name="Khan Z.M."/>
            <person name="Jackson L."/>
            <person name="Kovar C."/>
            <person name="Kowis A."/>
            <person name="Lee S."/>
            <person name="Lewis L.R."/>
            <person name="Margolis J."/>
            <person name="Morgan M."/>
            <person name="Nazareth L.V."/>
            <person name="Nguyen N."/>
            <person name="Okwuonu G."/>
            <person name="Parker D."/>
            <person name="Richards S."/>
            <person name="Ruiz S.J."/>
            <person name="Santibanez J."/>
            <person name="Savard J."/>
            <person name="Scherer S.E."/>
            <person name="Schneider B."/>
            <person name="Sodergren E."/>
            <person name="Tautz D."/>
            <person name="Vattahil S."/>
            <person name="Villasana D."/>
            <person name="White C.S."/>
            <person name="Wright R."/>
            <person name="Park Y."/>
            <person name="Beeman R.W."/>
            <person name="Lord J."/>
            <person name="Oppert B."/>
            <person name="Lorenzen M."/>
            <person name="Brown S."/>
            <person name="Wang L."/>
            <person name="Savard J."/>
            <person name="Tautz D."/>
            <person name="Richards S."/>
            <person name="Weinstock G."/>
            <person name="Gibbs R.A."/>
            <person name="Liu Y."/>
            <person name="Worley K."/>
            <person name="Weinstock G."/>
            <person name="Elsik C.G."/>
            <person name="Reese J.T."/>
            <person name="Elhaik E."/>
            <person name="Landan G."/>
            <person name="Graur D."/>
            <person name="Arensburger P."/>
            <person name="Atkinson P."/>
            <person name="Beeman R.W."/>
            <person name="Beidler J."/>
            <person name="Brown S.J."/>
            <person name="Demuth J.P."/>
            <person name="Drury D.W."/>
            <person name="Du Y.Z."/>
            <person name="Fujiwara H."/>
            <person name="Lorenzen M."/>
            <person name="Maselli V."/>
            <person name="Osanai M."/>
            <person name="Park Y."/>
            <person name="Robertson H.M."/>
            <person name="Tu Z."/>
            <person name="Wang J.J."/>
            <person name="Wang S."/>
            <person name="Richards S."/>
            <person name="Song H."/>
            <person name="Zhang L."/>
            <person name="Sodergren E."/>
            <person name="Werner D."/>
            <person name="Stanke M."/>
            <person name="Morgenstern B."/>
            <person name="Solovyev V."/>
            <person name="Kosarev P."/>
            <person name="Brown G."/>
            <person name="Chen H.C."/>
            <person name="Ermolaeva O."/>
            <person name="Hlavina W."/>
            <person name="Kapustin Y."/>
            <person name="Kiryutin B."/>
            <person name="Kitts P."/>
            <person name="Maglott D."/>
            <person name="Pruitt K."/>
            <person name="Sapojnikov V."/>
            <person name="Souvorov A."/>
            <person name="Mackey A.J."/>
            <person name="Waterhouse R.M."/>
            <person name="Wyder S."/>
            <person name="Zdobnov E.M."/>
            <person name="Zdobnov E.M."/>
            <person name="Wyder S."/>
            <person name="Kriventseva E.V."/>
            <person name="Kadowaki T."/>
            <person name="Bork P."/>
            <person name="Aranda M."/>
            <person name="Bao R."/>
            <person name="Beermann A."/>
            <person name="Berns N."/>
            <person name="Bolognesi R."/>
            <person name="Bonneton F."/>
            <person name="Bopp D."/>
            <person name="Brown S.J."/>
            <person name="Bucher G."/>
            <person name="Butts T."/>
            <person name="Chaumot A."/>
            <person name="Denell R.E."/>
            <person name="Ferrier D.E."/>
            <person name="Friedrich M."/>
            <person name="Gordon C.M."/>
            <person name="Jindra M."/>
            <person name="Klingler M."/>
            <person name="Lan Q."/>
            <person name="Lattorff H.M."/>
            <person name="Laudet V."/>
            <person name="von Levetsow C."/>
            <person name="Liu Z."/>
            <person name="Lutz R."/>
            <person name="Lynch J.A."/>
            <person name="da Fonseca R.N."/>
            <person name="Posnien N."/>
            <person name="Reuter R."/>
            <person name="Roth S."/>
            <person name="Savard J."/>
            <person name="Schinko J.B."/>
            <person name="Schmitt C."/>
            <person name="Schoppmeier M."/>
            <person name="Schroder R."/>
            <person name="Shippy T.D."/>
            <person name="Simonnet F."/>
            <person name="Marques-Souza H."/>
            <person name="Tautz D."/>
            <person name="Tomoyasu Y."/>
            <person name="Trauner J."/>
            <person name="Van der Zee M."/>
            <person name="Vervoort M."/>
            <person name="Wittkopp N."/>
            <person name="Wimmer E.A."/>
            <person name="Yang X."/>
            <person name="Jones A.K."/>
            <person name="Sattelle D.B."/>
            <person name="Ebert P.R."/>
            <person name="Nelson D."/>
            <person name="Scott J.G."/>
            <person name="Beeman R.W."/>
            <person name="Muthukrishnan S."/>
            <person name="Kramer K.J."/>
            <person name="Arakane Y."/>
            <person name="Beeman R.W."/>
            <person name="Zhu Q."/>
            <person name="Hogenkamp D."/>
            <person name="Dixit R."/>
            <person name="Oppert B."/>
            <person name="Jiang H."/>
            <person name="Zou Z."/>
            <person name="Marshall J."/>
            <person name="Elpidina E."/>
            <person name="Vinokurov K."/>
            <person name="Oppert C."/>
            <person name="Zou Z."/>
            <person name="Evans J."/>
            <person name="Lu Z."/>
            <person name="Zhao P."/>
            <person name="Sumathipala N."/>
            <person name="Altincicek B."/>
            <person name="Vilcinskas A."/>
            <person name="Williams M."/>
            <person name="Hultmark D."/>
            <person name="Hetru C."/>
            <person name="Jiang H."/>
            <person name="Grimmelikhuijzen C.J."/>
            <person name="Hauser F."/>
            <person name="Cazzamali G."/>
            <person name="Williamson M."/>
            <person name="Park Y."/>
            <person name="Li B."/>
            <person name="Tanaka Y."/>
            <person name="Predel R."/>
            <person name="Neupert S."/>
            <person name="Schachtner J."/>
            <person name="Verleyen P."/>
            <person name="Raible F."/>
            <person name="Bork P."/>
            <person name="Friedrich M."/>
            <person name="Walden K.K."/>
            <person name="Robertson H.M."/>
            <person name="Angeli S."/>
            <person name="Foret S."/>
            <person name="Bucher G."/>
            <person name="Schuetz S."/>
            <person name="Maleszka R."/>
            <person name="Wimmer E.A."/>
            <person name="Beeman R.W."/>
            <person name="Lorenzen M."/>
            <person name="Tomoyasu Y."/>
            <person name="Miller S.C."/>
            <person name="Grossmann D."/>
            <person name="Bucher G."/>
        </authorList>
    </citation>
    <scope>NUCLEOTIDE SEQUENCE [LARGE SCALE GENOMIC DNA]</scope>
    <source>
        <strain evidence="6 7">Georgia GA2</strain>
    </source>
</reference>
<dbReference type="PANTHER" id="PTHR48043:SF159">
    <property type="entry name" value="EG:EG0003.4 PROTEIN-RELATED"/>
    <property type="match status" value="1"/>
</dbReference>
<dbReference type="GO" id="GO:0015020">
    <property type="term" value="F:glucuronosyltransferase activity"/>
    <property type="evidence" value="ECO:0007669"/>
    <property type="project" value="UniProtKB-EC"/>
</dbReference>
<keyword evidence="2 4" id="KW-0328">Glycosyltransferase</keyword>
<dbReference type="SUPFAM" id="SSF53756">
    <property type="entry name" value="UDP-Glycosyltransferase/glycogen phosphorylase"/>
    <property type="match status" value="1"/>
</dbReference>
<keyword evidence="5" id="KW-0812">Transmembrane</keyword>
<dbReference type="AlphaFoldDB" id="D6X0K9"/>
<dbReference type="InterPro" id="IPR050271">
    <property type="entry name" value="UDP-glycosyltransferase"/>
</dbReference>
<feature type="transmembrane region" description="Helical" evidence="5">
    <location>
        <begin position="473"/>
        <end position="501"/>
    </location>
</feature>
<accession>D6X0K9</accession>
<keyword evidence="5" id="KW-0732">Signal</keyword>
<dbReference type="Pfam" id="PF00201">
    <property type="entry name" value="UDPGT"/>
    <property type="match status" value="1"/>
</dbReference>
<protein>
    <recommendedName>
        <fullName evidence="5">UDP-glucuronosyltransferase</fullName>
        <ecNumber evidence="5">2.4.1.17</ecNumber>
    </recommendedName>
</protein>
<dbReference type="HOGENOM" id="CLU_012949_0_2_1"/>
<dbReference type="InterPro" id="IPR035595">
    <property type="entry name" value="UDP_glycos_trans_CS"/>
</dbReference>
<gene>
    <name evidence="6" type="primary">AUGUSTUS-3.0.2_12283</name>
    <name evidence="6" type="ORF">TcasGA2_TC012283</name>
</gene>
<keyword evidence="5" id="KW-0472">Membrane</keyword>
<evidence type="ECO:0000313" key="7">
    <source>
        <dbReference type="Proteomes" id="UP000007266"/>
    </source>
</evidence>
<dbReference type="GO" id="GO:0008194">
    <property type="term" value="F:UDP-glycosyltransferase activity"/>
    <property type="evidence" value="ECO:0000318"/>
    <property type="project" value="GO_Central"/>
</dbReference>
<evidence type="ECO:0000256" key="2">
    <source>
        <dbReference type="ARBA" id="ARBA00022676"/>
    </source>
</evidence>
<evidence type="ECO:0000256" key="1">
    <source>
        <dbReference type="ARBA" id="ARBA00009995"/>
    </source>
</evidence>
<dbReference type="InterPro" id="IPR002213">
    <property type="entry name" value="UDP_glucos_trans"/>
</dbReference>
<dbReference type="STRING" id="7070.D6X0K9"/>
<comment type="catalytic activity">
    <reaction evidence="5">
        <text>glucuronate acceptor + UDP-alpha-D-glucuronate = acceptor beta-D-glucuronoside + UDP + H(+)</text>
        <dbReference type="Rhea" id="RHEA:21032"/>
        <dbReference type="ChEBI" id="CHEBI:15378"/>
        <dbReference type="ChEBI" id="CHEBI:58052"/>
        <dbReference type="ChEBI" id="CHEBI:58223"/>
        <dbReference type="ChEBI" id="CHEBI:132367"/>
        <dbReference type="ChEBI" id="CHEBI:132368"/>
        <dbReference type="EC" id="2.4.1.17"/>
    </reaction>
</comment>